<evidence type="ECO:0000313" key="2">
    <source>
        <dbReference type="EMBL" id="KAA6374799.1"/>
    </source>
</evidence>
<comment type="caution">
    <text evidence="2">The sequence shown here is derived from an EMBL/GenBank/DDBJ whole genome shotgun (WGS) entry which is preliminary data.</text>
</comment>
<dbReference type="Proteomes" id="UP000324800">
    <property type="component" value="Unassembled WGS sequence"/>
</dbReference>
<name>A0A5J4UWF9_9EUKA</name>
<evidence type="ECO:0000256" key="1">
    <source>
        <dbReference type="SAM" id="MobiDB-lite"/>
    </source>
</evidence>
<dbReference type="AlphaFoldDB" id="A0A5J4UWF9"/>
<dbReference type="EMBL" id="SNRW01011712">
    <property type="protein sequence ID" value="KAA6374799.1"/>
    <property type="molecule type" value="Genomic_DNA"/>
</dbReference>
<proteinExistence type="predicted"/>
<feature type="region of interest" description="Disordered" evidence="1">
    <location>
        <begin position="65"/>
        <end position="103"/>
    </location>
</feature>
<protein>
    <submittedName>
        <fullName evidence="2">Uncharacterized protein</fullName>
    </submittedName>
</protein>
<reference evidence="2 3" key="1">
    <citation type="submission" date="2019-03" db="EMBL/GenBank/DDBJ databases">
        <title>Single cell metagenomics reveals metabolic interactions within the superorganism composed of flagellate Streblomastix strix and complex community of Bacteroidetes bacteria on its surface.</title>
        <authorList>
            <person name="Treitli S.C."/>
            <person name="Kolisko M."/>
            <person name="Husnik F."/>
            <person name="Keeling P."/>
            <person name="Hampl V."/>
        </authorList>
    </citation>
    <scope>NUCLEOTIDE SEQUENCE [LARGE SCALE GENOMIC DNA]</scope>
    <source>
        <strain evidence="2">ST1C</strain>
    </source>
</reference>
<organism evidence="2 3">
    <name type="scientific">Streblomastix strix</name>
    <dbReference type="NCBI Taxonomy" id="222440"/>
    <lineage>
        <taxon>Eukaryota</taxon>
        <taxon>Metamonada</taxon>
        <taxon>Preaxostyla</taxon>
        <taxon>Oxymonadida</taxon>
        <taxon>Streblomastigidae</taxon>
        <taxon>Streblomastix</taxon>
    </lineage>
</organism>
<evidence type="ECO:0000313" key="3">
    <source>
        <dbReference type="Proteomes" id="UP000324800"/>
    </source>
</evidence>
<gene>
    <name evidence="2" type="ORF">EZS28_029675</name>
</gene>
<sequence>MIGSVEQYEAIKDNSGRAGDAQFLPVTKDDIVNLVSKEAVFLKVEKNGQIGKGLKRSKVDETLLEAEAKKKQSNSSRSSSSSNYSNSQQIQEDLTRKGNTIIP</sequence>
<accession>A0A5J4UWF9</accession>
<feature type="compositionally biased region" description="Low complexity" evidence="1">
    <location>
        <begin position="73"/>
        <end position="89"/>
    </location>
</feature>